<dbReference type="EC" id="4.1.2.43" evidence="5"/>
<dbReference type="CDD" id="cd04726">
    <property type="entry name" value="KGPDC_HPS"/>
    <property type="match status" value="1"/>
</dbReference>
<feature type="domain" description="SIS" evidence="8">
    <location>
        <begin position="234"/>
        <end position="377"/>
    </location>
</feature>
<dbReference type="Proteomes" id="UP000831880">
    <property type="component" value="Chromosome"/>
</dbReference>
<dbReference type="PANTHER" id="PTHR43443">
    <property type="entry name" value="3-HEXULOSE-6-PHOSPHATE ISOMERASE"/>
    <property type="match status" value="1"/>
</dbReference>
<evidence type="ECO:0000256" key="4">
    <source>
        <dbReference type="ARBA" id="ARBA00009235"/>
    </source>
</evidence>
<dbReference type="Pfam" id="PF00215">
    <property type="entry name" value="OMPdecase"/>
    <property type="match status" value="1"/>
</dbReference>
<gene>
    <name evidence="9" type="primary">hxlB</name>
    <name evidence="9" type="ORF">MUO14_10365</name>
</gene>
<dbReference type="PROSITE" id="PS51464">
    <property type="entry name" value="SIS"/>
    <property type="match status" value="1"/>
</dbReference>
<dbReference type="InterPro" id="IPR011060">
    <property type="entry name" value="RibuloseP-bd_barrel"/>
</dbReference>
<comment type="catalytic activity">
    <reaction evidence="1">
        <text>D-ribulose 5-phosphate + formaldehyde = D-arabino-hex-3-ulose 6-phosphate</text>
        <dbReference type="Rhea" id="RHEA:25201"/>
        <dbReference type="ChEBI" id="CHEBI:16842"/>
        <dbReference type="ChEBI" id="CHEBI:58121"/>
        <dbReference type="ChEBI" id="CHEBI:58542"/>
        <dbReference type="EC" id="4.1.2.43"/>
    </reaction>
</comment>
<keyword evidence="7" id="KW-0456">Lyase</keyword>
<dbReference type="SUPFAM" id="SSF53697">
    <property type="entry name" value="SIS domain"/>
    <property type="match status" value="1"/>
</dbReference>
<dbReference type="SUPFAM" id="SSF51366">
    <property type="entry name" value="Ribulose-phoshate binding barrel"/>
    <property type="match status" value="1"/>
</dbReference>
<dbReference type="EMBL" id="CP095074">
    <property type="protein sequence ID" value="UOQ95287.1"/>
    <property type="molecule type" value="Genomic_DNA"/>
</dbReference>
<dbReference type="InterPro" id="IPR001754">
    <property type="entry name" value="OMPdeCOase_dom"/>
</dbReference>
<dbReference type="PANTHER" id="PTHR43443:SF1">
    <property type="entry name" value="3-HEXULOSE-6-PHOSPHATE ISOMERASE"/>
    <property type="match status" value="1"/>
</dbReference>
<sequence length="391" mass="43392">MNLQLALDRLTKEECLGILADTNESVDWIEVGTGVIKEYGMTIVKEIRETYPKSVIVADMKTCDAGRHEAIQAFEAGADITTVMAFSADQTIKDMLEVSRRYKTRVMVDLLGVDDKQRIHQLSQLGIDLVSLHFGKDMQKNGSIDHHLFDLISDHSGLEVAVAGGINLESLPNILPYQPDTLIVGEQSRIMRIAVRLHRKSRRSSRNMKQTIHTVAYEISQVLANVKEEEAMKLSQSLEKAKRIFIVGEGRSGLMGKAFAMRLMHAGYQVYVIGETITPSVEHGDLLLAISGSGSTQSICQFAEKAKRKEAEVAAVTTNADSQLAKLSDHLLVIPAATKKRRSEEPDTIQPLGNQFDQSLHLLLDAVIIYTLDQSKQTNNEEMTARHANLE</sequence>
<proteinExistence type="inferred from homology"/>
<evidence type="ECO:0000256" key="6">
    <source>
        <dbReference type="ARBA" id="ARBA00022563"/>
    </source>
</evidence>
<dbReference type="Gene3D" id="3.20.20.70">
    <property type="entry name" value="Aldolase class I"/>
    <property type="match status" value="1"/>
</dbReference>
<dbReference type="NCBIfam" id="TIGR03128">
    <property type="entry name" value="RuMP_HxlA"/>
    <property type="match status" value="1"/>
</dbReference>
<dbReference type="InterPro" id="IPR041710">
    <property type="entry name" value="HPS/KGPDC"/>
</dbReference>
<evidence type="ECO:0000259" key="8">
    <source>
        <dbReference type="PROSITE" id="PS51464"/>
    </source>
</evidence>
<reference evidence="9 10" key="1">
    <citation type="submission" date="2022-04" db="EMBL/GenBank/DDBJ databases">
        <title>Halobacillus sp. isolated from saltern.</title>
        <authorList>
            <person name="Won M."/>
            <person name="Lee C.-M."/>
            <person name="Woen H.-Y."/>
            <person name="Kwon S.-W."/>
        </authorList>
    </citation>
    <scope>NUCLEOTIDE SEQUENCE [LARGE SCALE GENOMIC DNA]</scope>
    <source>
        <strain evidence="9 10">SSTM10-2</strain>
    </source>
</reference>
<evidence type="ECO:0000313" key="10">
    <source>
        <dbReference type="Proteomes" id="UP000831880"/>
    </source>
</evidence>
<dbReference type="InterPro" id="IPR013785">
    <property type="entry name" value="Aldolase_TIM"/>
</dbReference>
<keyword evidence="6" id="KW-0554">One-carbon metabolism</keyword>
<dbReference type="Gene3D" id="3.40.50.10490">
    <property type="entry name" value="Glucose-6-phosphate isomerase like protein, domain 1"/>
    <property type="match status" value="1"/>
</dbReference>
<dbReference type="InterPro" id="IPR017552">
    <property type="entry name" value="PHI/rmpB"/>
</dbReference>
<evidence type="ECO:0000256" key="1">
    <source>
        <dbReference type="ARBA" id="ARBA00000718"/>
    </source>
</evidence>
<name>A0ABY4H8I3_9BACI</name>
<dbReference type="InterPro" id="IPR017553">
    <property type="entry name" value="3-hexulose-6-phosphate_synth"/>
</dbReference>
<keyword evidence="10" id="KW-1185">Reference proteome</keyword>
<dbReference type="Pfam" id="PF01380">
    <property type="entry name" value="SIS"/>
    <property type="match status" value="1"/>
</dbReference>
<protein>
    <recommendedName>
        <fullName evidence="5">3-hexulose-6-phosphate synthase</fullName>
        <ecNumber evidence="5">4.1.2.43</ecNumber>
    </recommendedName>
</protein>
<evidence type="ECO:0000256" key="2">
    <source>
        <dbReference type="ARBA" id="ARBA00005014"/>
    </source>
</evidence>
<evidence type="ECO:0000256" key="3">
    <source>
        <dbReference type="ARBA" id="ARBA00006350"/>
    </source>
</evidence>
<dbReference type="InterPro" id="IPR046348">
    <property type="entry name" value="SIS_dom_sf"/>
</dbReference>
<evidence type="ECO:0000256" key="5">
    <source>
        <dbReference type="ARBA" id="ARBA00012890"/>
    </source>
</evidence>
<comment type="similarity">
    <text evidence="4">Belongs to the SIS family. PHI subfamily.</text>
</comment>
<evidence type="ECO:0000256" key="7">
    <source>
        <dbReference type="ARBA" id="ARBA00023239"/>
    </source>
</evidence>
<evidence type="ECO:0000313" key="9">
    <source>
        <dbReference type="EMBL" id="UOQ95287.1"/>
    </source>
</evidence>
<dbReference type="NCBIfam" id="NF041755">
    <property type="entry name" value="RuMP_HxlAB"/>
    <property type="match status" value="1"/>
</dbReference>
<dbReference type="RefSeq" id="WP_244755140.1">
    <property type="nucleotide sequence ID" value="NZ_CP095074.1"/>
</dbReference>
<dbReference type="NCBIfam" id="TIGR03127">
    <property type="entry name" value="RuMP_HxlB"/>
    <property type="match status" value="1"/>
</dbReference>
<dbReference type="SMART" id="SM00934">
    <property type="entry name" value="OMPdecase"/>
    <property type="match status" value="1"/>
</dbReference>
<organism evidence="9 10">
    <name type="scientific">Halobacillus shinanisalinarum</name>
    <dbReference type="NCBI Taxonomy" id="2932258"/>
    <lineage>
        <taxon>Bacteria</taxon>
        <taxon>Bacillati</taxon>
        <taxon>Bacillota</taxon>
        <taxon>Bacilli</taxon>
        <taxon>Bacillales</taxon>
        <taxon>Bacillaceae</taxon>
        <taxon>Halobacillus</taxon>
    </lineage>
</organism>
<dbReference type="CDD" id="cd05005">
    <property type="entry name" value="SIS_PHI"/>
    <property type="match status" value="1"/>
</dbReference>
<comment type="pathway">
    <text evidence="2">One-carbon metabolism; formaldehyde assimilation via RuMP pathway; D-fructose 6-phosphate from D-ribulose 5-phosphate and formaldehyde: step 1/2.</text>
</comment>
<dbReference type="InterPro" id="IPR001347">
    <property type="entry name" value="SIS_dom"/>
</dbReference>
<accession>A0ABY4H8I3</accession>
<comment type="similarity">
    <text evidence="3">Belongs to the HPS/KGPDC family. HPS subfamily.</text>
</comment>